<dbReference type="VEuPathDB" id="VectorBase:ACHR014282"/>
<dbReference type="EnsemblMetazoa" id="ACHR014282-RA">
    <property type="protein sequence ID" value="ACHR014282-PA"/>
    <property type="gene ID" value="ACHR014282"/>
</dbReference>
<reference evidence="2" key="1">
    <citation type="submission" date="2013-03" db="EMBL/GenBank/DDBJ databases">
        <title>The Genome Sequence of Anopheles christyi ACHKN1017.</title>
        <authorList>
            <consortium name="The Broad Institute Genomics Platform"/>
            <person name="Neafsey D.E."/>
            <person name="Besansky N."/>
            <person name="Walker B."/>
            <person name="Young S.K."/>
            <person name="Zeng Q."/>
            <person name="Gargeya S."/>
            <person name="Fitzgerald M."/>
            <person name="Haas B."/>
            <person name="Abouelleil A."/>
            <person name="Allen A.W."/>
            <person name="Alvarado L."/>
            <person name="Arachchi H.M."/>
            <person name="Berlin A.M."/>
            <person name="Chapman S.B."/>
            <person name="Gainer-Dewar J."/>
            <person name="Goldberg J."/>
            <person name="Griggs A."/>
            <person name="Gujja S."/>
            <person name="Hansen M."/>
            <person name="Howarth C."/>
            <person name="Imamovic A."/>
            <person name="Ireland A."/>
            <person name="Larimer J."/>
            <person name="McCowan C."/>
            <person name="Murphy C."/>
            <person name="Pearson M."/>
            <person name="Poon T.W."/>
            <person name="Priest M."/>
            <person name="Roberts A."/>
            <person name="Saif S."/>
            <person name="Shea T."/>
            <person name="Sisk P."/>
            <person name="Sykes S."/>
            <person name="Wortman J."/>
            <person name="Nusbaum C."/>
            <person name="Birren B."/>
        </authorList>
    </citation>
    <scope>NUCLEOTIDE SEQUENCE [LARGE SCALE GENOMIC DNA]</scope>
    <source>
        <strain evidence="2">ACHKN1017</strain>
    </source>
</reference>
<name>A0A182KIL1_9DIPT</name>
<accession>A0A182KIL1</accession>
<dbReference type="Proteomes" id="UP000075881">
    <property type="component" value="Unassembled WGS sequence"/>
</dbReference>
<reference evidence="1" key="2">
    <citation type="submission" date="2020-05" db="UniProtKB">
        <authorList>
            <consortium name="EnsemblMetazoa"/>
        </authorList>
    </citation>
    <scope>IDENTIFICATION</scope>
    <source>
        <strain evidence="1">ACHKN1017</strain>
    </source>
</reference>
<protein>
    <submittedName>
        <fullName evidence="1">Uncharacterized protein</fullName>
    </submittedName>
</protein>
<organism evidence="1 2">
    <name type="scientific">Anopheles christyi</name>
    <dbReference type="NCBI Taxonomy" id="43041"/>
    <lineage>
        <taxon>Eukaryota</taxon>
        <taxon>Metazoa</taxon>
        <taxon>Ecdysozoa</taxon>
        <taxon>Arthropoda</taxon>
        <taxon>Hexapoda</taxon>
        <taxon>Insecta</taxon>
        <taxon>Pterygota</taxon>
        <taxon>Neoptera</taxon>
        <taxon>Endopterygota</taxon>
        <taxon>Diptera</taxon>
        <taxon>Nematocera</taxon>
        <taxon>Culicoidea</taxon>
        <taxon>Culicidae</taxon>
        <taxon>Anophelinae</taxon>
        <taxon>Anopheles</taxon>
    </lineage>
</organism>
<evidence type="ECO:0000313" key="1">
    <source>
        <dbReference type="EnsemblMetazoa" id="ACHR014282-PA"/>
    </source>
</evidence>
<sequence>MYILILYPAGVVRASISVSNEDTIRIRGQTKMLMQRKMSRMKMLPAPKDFPFGRLRFIVTSGTACTRLWSTGSLSHDDFVHL</sequence>
<evidence type="ECO:0000313" key="2">
    <source>
        <dbReference type="Proteomes" id="UP000075881"/>
    </source>
</evidence>
<proteinExistence type="predicted"/>
<dbReference type="AlphaFoldDB" id="A0A182KIL1"/>
<keyword evidence="2" id="KW-1185">Reference proteome</keyword>